<dbReference type="PANTHER" id="PTHR24229:SF40">
    <property type="entry name" value="ALLATOSTATIN C RECEPTOR 1-RELATED"/>
    <property type="match status" value="1"/>
</dbReference>
<dbReference type="Proteomes" id="UP000694844">
    <property type="component" value="Chromosome 9"/>
</dbReference>
<evidence type="ECO:0000259" key="10">
    <source>
        <dbReference type="PROSITE" id="PS50262"/>
    </source>
</evidence>
<dbReference type="CDD" id="cd00637">
    <property type="entry name" value="7tm_classA_rhodopsin-like"/>
    <property type="match status" value="1"/>
</dbReference>
<dbReference type="GO" id="GO:0042277">
    <property type="term" value="F:peptide binding"/>
    <property type="evidence" value="ECO:0007669"/>
    <property type="project" value="TreeGrafter"/>
</dbReference>
<feature type="transmembrane region" description="Helical" evidence="9">
    <location>
        <begin position="261"/>
        <end position="281"/>
    </location>
</feature>
<feature type="transmembrane region" description="Helical" evidence="9">
    <location>
        <begin position="177"/>
        <end position="198"/>
    </location>
</feature>
<evidence type="ECO:0000256" key="1">
    <source>
        <dbReference type="ARBA" id="ARBA00004651"/>
    </source>
</evidence>
<comment type="subcellular location">
    <subcellularLocation>
        <location evidence="1">Cell membrane</location>
        <topology evidence="1">Multi-pass membrane protein</topology>
    </subcellularLocation>
</comment>
<keyword evidence="4 9" id="KW-1133">Transmembrane helix</keyword>
<feature type="transmembrane region" description="Helical" evidence="9">
    <location>
        <begin position="223"/>
        <end position="249"/>
    </location>
</feature>
<dbReference type="AlphaFoldDB" id="A0A8B8BWI6"/>
<accession>A0A8B8BWI6</accession>
<keyword evidence="2" id="KW-1003">Cell membrane</keyword>
<dbReference type="GO" id="GO:0004930">
    <property type="term" value="F:G protein-coupled receptor activity"/>
    <property type="evidence" value="ECO:0007669"/>
    <property type="project" value="UniProtKB-KW"/>
</dbReference>
<dbReference type="PROSITE" id="PS50262">
    <property type="entry name" value="G_PROTEIN_RECEP_F1_2"/>
    <property type="match status" value="1"/>
</dbReference>
<sequence>MSDNSEDQQKMNNTVSRPEHIIPVYLELESPGYAIVVVFLTVLGVIGNIIVIIKIVFDATYHKPTYIVLMTLALSDLACLVLYIVHAVIEHEVKDIGNKYLEVFMALTYVTTHASAAHVTLFLGLRYFYIRTPIQARLLQNKTIFKWSFAIWISSVVFGGLYFILRFEIPQIDVQAVVLSFRGYLLFLPVCFIVYFHVRKVHELQHSINILGLNRHIRRMSRILSVILFIYILSALLFPICFILNYNAICENERQCKDLLILARIMWVINASANPVIYFIYSRKTRIFLQSLFKNFVRRRANPELIAVRRFSDSNTTTKL</sequence>
<dbReference type="Gene3D" id="1.20.1070.10">
    <property type="entry name" value="Rhodopsin 7-helix transmembrane proteins"/>
    <property type="match status" value="1"/>
</dbReference>
<feature type="transmembrane region" description="Helical" evidence="9">
    <location>
        <begin position="144"/>
        <end position="165"/>
    </location>
</feature>
<evidence type="ECO:0000256" key="9">
    <source>
        <dbReference type="SAM" id="Phobius"/>
    </source>
</evidence>
<feature type="transmembrane region" description="Helical" evidence="9">
    <location>
        <begin position="101"/>
        <end position="123"/>
    </location>
</feature>
<evidence type="ECO:0000256" key="2">
    <source>
        <dbReference type="ARBA" id="ARBA00022475"/>
    </source>
</evidence>
<dbReference type="KEGG" id="cvn:111113336"/>
<evidence type="ECO:0000256" key="3">
    <source>
        <dbReference type="ARBA" id="ARBA00022692"/>
    </source>
</evidence>
<organism evidence="11 12">
    <name type="scientific">Crassostrea virginica</name>
    <name type="common">Eastern oyster</name>
    <dbReference type="NCBI Taxonomy" id="6565"/>
    <lineage>
        <taxon>Eukaryota</taxon>
        <taxon>Metazoa</taxon>
        <taxon>Spiralia</taxon>
        <taxon>Lophotrochozoa</taxon>
        <taxon>Mollusca</taxon>
        <taxon>Bivalvia</taxon>
        <taxon>Autobranchia</taxon>
        <taxon>Pteriomorphia</taxon>
        <taxon>Ostreida</taxon>
        <taxon>Ostreoidea</taxon>
        <taxon>Ostreidae</taxon>
        <taxon>Crassostrea</taxon>
    </lineage>
</organism>
<dbReference type="InterPro" id="IPR017452">
    <property type="entry name" value="GPCR_Rhodpsn_7TM"/>
</dbReference>
<evidence type="ECO:0000313" key="12">
    <source>
        <dbReference type="RefSeq" id="XP_022307241.1"/>
    </source>
</evidence>
<dbReference type="PRINTS" id="PR00237">
    <property type="entry name" value="GPCRRHODOPSN"/>
</dbReference>
<feature type="transmembrane region" description="Helical" evidence="9">
    <location>
        <begin position="33"/>
        <end position="53"/>
    </location>
</feature>
<evidence type="ECO:0000256" key="5">
    <source>
        <dbReference type="ARBA" id="ARBA00023040"/>
    </source>
</evidence>
<gene>
    <name evidence="12" type="primary">LOC111113336</name>
</gene>
<dbReference type="PANTHER" id="PTHR24229">
    <property type="entry name" value="NEUROPEPTIDES RECEPTOR"/>
    <property type="match status" value="1"/>
</dbReference>
<feature type="transmembrane region" description="Helical" evidence="9">
    <location>
        <begin position="65"/>
        <end position="89"/>
    </location>
</feature>
<protein>
    <submittedName>
        <fullName evidence="12">Growth hormone secretagogue receptor type 1-like</fullName>
    </submittedName>
</protein>
<evidence type="ECO:0000256" key="8">
    <source>
        <dbReference type="ARBA" id="ARBA00023224"/>
    </source>
</evidence>
<keyword evidence="11" id="KW-1185">Reference proteome</keyword>
<feature type="domain" description="G-protein coupled receptors family 1 profile" evidence="10">
    <location>
        <begin position="47"/>
        <end position="278"/>
    </location>
</feature>
<dbReference type="SUPFAM" id="SSF81321">
    <property type="entry name" value="Family A G protein-coupled receptor-like"/>
    <property type="match status" value="1"/>
</dbReference>
<dbReference type="InterPro" id="IPR000276">
    <property type="entry name" value="GPCR_Rhodpsn"/>
</dbReference>
<keyword evidence="3 9" id="KW-0812">Transmembrane</keyword>
<dbReference type="RefSeq" id="XP_022307241.1">
    <property type="nucleotide sequence ID" value="XM_022451533.1"/>
</dbReference>
<proteinExistence type="predicted"/>
<reference evidence="12" key="1">
    <citation type="submission" date="2025-08" db="UniProtKB">
        <authorList>
            <consortium name="RefSeq"/>
        </authorList>
    </citation>
    <scope>IDENTIFICATION</scope>
    <source>
        <tissue evidence="12">Whole sample</tissue>
    </source>
</reference>
<dbReference type="GeneID" id="111113336"/>
<dbReference type="Pfam" id="PF00001">
    <property type="entry name" value="7tm_1"/>
    <property type="match status" value="1"/>
</dbReference>
<evidence type="ECO:0000256" key="4">
    <source>
        <dbReference type="ARBA" id="ARBA00022989"/>
    </source>
</evidence>
<evidence type="ECO:0000256" key="7">
    <source>
        <dbReference type="ARBA" id="ARBA00023170"/>
    </source>
</evidence>
<keyword evidence="8" id="KW-0807">Transducer</keyword>
<keyword evidence="5" id="KW-0297">G-protein coupled receptor</keyword>
<evidence type="ECO:0000313" key="11">
    <source>
        <dbReference type="Proteomes" id="UP000694844"/>
    </source>
</evidence>
<name>A0A8B8BWI6_CRAVI</name>
<keyword evidence="7" id="KW-0675">Receptor</keyword>
<evidence type="ECO:0000256" key="6">
    <source>
        <dbReference type="ARBA" id="ARBA00023136"/>
    </source>
</evidence>
<dbReference type="GO" id="GO:0005886">
    <property type="term" value="C:plasma membrane"/>
    <property type="evidence" value="ECO:0007669"/>
    <property type="project" value="UniProtKB-SubCell"/>
</dbReference>
<dbReference type="GO" id="GO:0043005">
    <property type="term" value="C:neuron projection"/>
    <property type="evidence" value="ECO:0007669"/>
    <property type="project" value="TreeGrafter"/>
</dbReference>
<keyword evidence="6 9" id="KW-0472">Membrane</keyword>
<dbReference type="OrthoDB" id="6123136at2759"/>